<feature type="region of interest" description="Disordered" evidence="1">
    <location>
        <begin position="342"/>
        <end position="365"/>
    </location>
</feature>
<name>A0A8S0VY88_CYCAE</name>
<proteinExistence type="predicted"/>
<organism evidence="2 3">
    <name type="scientific">Cyclocybe aegerita</name>
    <name type="common">Black poplar mushroom</name>
    <name type="synonym">Agrocybe aegerita</name>
    <dbReference type="NCBI Taxonomy" id="1973307"/>
    <lineage>
        <taxon>Eukaryota</taxon>
        <taxon>Fungi</taxon>
        <taxon>Dikarya</taxon>
        <taxon>Basidiomycota</taxon>
        <taxon>Agaricomycotina</taxon>
        <taxon>Agaricomycetes</taxon>
        <taxon>Agaricomycetidae</taxon>
        <taxon>Agaricales</taxon>
        <taxon>Agaricineae</taxon>
        <taxon>Bolbitiaceae</taxon>
        <taxon>Cyclocybe</taxon>
    </lineage>
</organism>
<reference evidence="2 3" key="1">
    <citation type="submission" date="2020-01" db="EMBL/GenBank/DDBJ databases">
        <authorList>
            <person name="Gupta K D."/>
        </authorList>
    </citation>
    <scope>NUCLEOTIDE SEQUENCE [LARGE SCALE GENOMIC DNA]</scope>
</reference>
<gene>
    <name evidence="2" type="ORF">AAE3_LOCUS8942</name>
</gene>
<comment type="caution">
    <text evidence="2">The sequence shown here is derived from an EMBL/GenBank/DDBJ whole genome shotgun (WGS) entry which is preliminary data.</text>
</comment>
<evidence type="ECO:0000256" key="1">
    <source>
        <dbReference type="SAM" id="MobiDB-lite"/>
    </source>
</evidence>
<dbReference type="InterPro" id="IPR032675">
    <property type="entry name" value="LRR_dom_sf"/>
</dbReference>
<dbReference type="AlphaFoldDB" id="A0A8S0VY88"/>
<evidence type="ECO:0000313" key="3">
    <source>
        <dbReference type="Proteomes" id="UP000467700"/>
    </source>
</evidence>
<evidence type="ECO:0008006" key="4">
    <source>
        <dbReference type="Google" id="ProtNLM"/>
    </source>
</evidence>
<dbReference type="Gene3D" id="3.80.10.10">
    <property type="entry name" value="Ribonuclease Inhibitor"/>
    <property type="match status" value="1"/>
</dbReference>
<evidence type="ECO:0000313" key="2">
    <source>
        <dbReference type="EMBL" id="CAA7266704.1"/>
    </source>
</evidence>
<dbReference type="OrthoDB" id="3065712at2759"/>
<dbReference type="EMBL" id="CACVBS010000056">
    <property type="protein sequence ID" value="CAA7266704.1"/>
    <property type="molecule type" value="Genomic_DNA"/>
</dbReference>
<keyword evidence="3" id="KW-1185">Reference proteome</keyword>
<dbReference type="Proteomes" id="UP000467700">
    <property type="component" value="Unassembled WGS sequence"/>
</dbReference>
<sequence length="636" mass="73694">MQNPSDQFSRPEVPWDSKDYKANYPDILIPLLKHNRPIPSQLTKRCILEIQGDAERSLLNLEAEISSVDVQILALQQKRQELVQQATPGWMTLDACKKVLAPIRNVPLEIFQEIVLHALPPQPYPTLNHAPMSLSHVCKDWRNALLAFPQAWQELFLEVDIAWIRYPQTAVETWFERAKHLPLSFYIHFDHEAARHLLHEHSVKHFNRVVLKFLQQISSFFPQIRHFGLSADQVLLYFPFFRFLAHNIHSLTLHMNKSISSAEYCSHFSTAIDETYGMFAFQKRLNLKKLSLDDPMTFRGAGRLMFPWSQLTDLDLRRHISRANWTRLLTLCPQLRKGSFHLSDEDDKSDELSTHDSDDEEKEEELQTIHHHLEELRVHVHDEAIRFSWCFEACQFPGLRLLRLSHHEFVDVGRDGEVGQDFTPEFTFLQGLSVEGDWSESPEPLQQLFIAAASVTKLAVMIDLDTQSVLKMLTYGYHTSADGQRSDEDSNTSVKEPQLIMPNLSSLTLVVGTISDDELPEILKWMEPMLTSRTTANQFNLPHHLQIFRLLSESSVDDNVFRRIQSLLDCYSGFDFRVGGLRNLHREDPTTCAKWKAGIKHRMSRREVARANQRMGWAMYDINNDPDQSLFDFPGY</sequence>
<accession>A0A8S0VY88</accession>
<protein>
    <recommendedName>
        <fullName evidence="4">F-box domain-containing protein</fullName>
    </recommendedName>
</protein>